<dbReference type="OrthoDB" id="2905540at2"/>
<proteinExistence type="predicted"/>
<reference evidence="1 2" key="1">
    <citation type="submission" date="2019-03" db="EMBL/GenBank/DDBJ databases">
        <title>Complete genome sequence of Paenisporosarcina antarctica CGMCC 1.6503T.</title>
        <authorList>
            <person name="Rong J.-C."/>
            <person name="Chi N.-Y."/>
            <person name="Zhang Q.-F."/>
        </authorList>
    </citation>
    <scope>NUCLEOTIDE SEQUENCE [LARGE SCALE GENOMIC DNA]</scope>
    <source>
        <strain evidence="1 2">CGMCC 1.6503</strain>
        <plasmid evidence="1 2">unnamed</plasmid>
    </source>
</reference>
<organism evidence="1 2">
    <name type="scientific">Paenisporosarcina antarctica</name>
    <dbReference type="NCBI Taxonomy" id="417367"/>
    <lineage>
        <taxon>Bacteria</taxon>
        <taxon>Bacillati</taxon>
        <taxon>Bacillota</taxon>
        <taxon>Bacilli</taxon>
        <taxon>Bacillales</taxon>
        <taxon>Caryophanaceae</taxon>
        <taxon>Paenisporosarcina</taxon>
    </lineage>
</organism>
<dbReference type="EMBL" id="CP038016">
    <property type="protein sequence ID" value="QBP43197.1"/>
    <property type="molecule type" value="Genomic_DNA"/>
</dbReference>
<sequence length="80" mass="9470">MLYLGDSFYDRLPLDLVAGFFYQIHRNIDKGILSDAMYQEIKLLERTAKRRGISLEDLYEKGSHLIDIEMAKQKRYDVIK</sequence>
<name>A0A4P7A2U8_9BACL</name>
<keyword evidence="1" id="KW-0614">Plasmid</keyword>
<gene>
    <name evidence="1" type="ORF">E2636_18765</name>
</gene>
<dbReference type="KEGG" id="panc:E2636_18765"/>
<dbReference type="Proteomes" id="UP000294292">
    <property type="component" value="Plasmid unnamed"/>
</dbReference>
<evidence type="ECO:0000313" key="1">
    <source>
        <dbReference type="EMBL" id="QBP43197.1"/>
    </source>
</evidence>
<protein>
    <submittedName>
        <fullName evidence="1">Uncharacterized protein</fullName>
    </submittedName>
</protein>
<geneLocation type="plasmid" evidence="1">
    <name>unnamed</name>
</geneLocation>
<evidence type="ECO:0000313" key="2">
    <source>
        <dbReference type="Proteomes" id="UP000294292"/>
    </source>
</evidence>
<dbReference type="AlphaFoldDB" id="A0A4P7A2U8"/>
<keyword evidence="2" id="KW-1185">Reference proteome</keyword>
<accession>A0A4P7A2U8</accession>